<feature type="domain" description="CCHC-type" evidence="5">
    <location>
        <begin position="342"/>
        <end position="355"/>
    </location>
</feature>
<feature type="region of interest" description="Disordered" evidence="3">
    <location>
        <begin position="286"/>
        <end position="467"/>
    </location>
</feature>
<feature type="zinc finger region" description="C3H1-type" evidence="1">
    <location>
        <begin position="757"/>
        <end position="784"/>
    </location>
</feature>
<dbReference type="SMART" id="SM00356">
    <property type="entry name" value="ZnF_C3H1"/>
    <property type="match status" value="2"/>
</dbReference>
<dbReference type="Gene3D" id="3.30.420.10">
    <property type="entry name" value="Ribonuclease H-like superfamily/Ribonuclease H"/>
    <property type="match status" value="1"/>
</dbReference>
<name>A0ABN9PZL9_9DINO</name>
<dbReference type="PROSITE" id="PS50103">
    <property type="entry name" value="ZF_C3H1"/>
    <property type="match status" value="2"/>
</dbReference>
<evidence type="ECO:0000259" key="5">
    <source>
        <dbReference type="PROSITE" id="PS50158"/>
    </source>
</evidence>
<feature type="domain" description="C3H1-type" evidence="4">
    <location>
        <begin position="729"/>
        <end position="756"/>
    </location>
</feature>
<organism evidence="7 8">
    <name type="scientific">Prorocentrum cordatum</name>
    <dbReference type="NCBI Taxonomy" id="2364126"/>
    <lineage>
        <taxon>Eukaryota</taxon>
        <taxon>Sar</taxon>
        <taxon>Alveolata</taxon>
        <taxon>Dinophyceae</taxon>
        <taxon>Prorocentrales</taxon>
        <taxon>Prorocentraceae</taxon>
        <taxon>Prorocentrum</taxon>
    </lineage>
</organism>
<dbReference type="InterPro" id="IPR036397">
    <property type="entry name" value="RNaseH_sf"/>
</dbReference>
<evidence type="ECO:0000259" key="6">
    <source>
        <dbReference type="PROSITE" id="PS50994"/>
    </source>
</evidence>
<protein>
    <recommendedName>
        <fullName evidence="9">Retrovirus-related Pol polyprotein from transposon TNT 1-94</fullName>
    </recommendedName>
</protein>
<dbReference type="InterPro" id="IPR001878">
    <property type="entry name" value="Znf_CCHC"/>
</dbReference>
<dbReference type="Proteomes" id="UP001189429">
    <property type="component" value="Unassembled WGS sequence"/>
</dbReference>
<comment type="caution">
    <text evidence="7">The sequence shown here is derived from an EMBL/GenBank/DDBJ whole genome shotgun (WGS) entry which is preliminary data.</text>
</comment>
<feature type="compositionally biased region" description="Acidic residues" evidence="3">
    <location>
        <begin position="400"/>
        <end position="409"/>
    </location>
</feature>
<evidence type="ECO:0000313" key="8">
    <source>
        <dbReference type="Proteomes" id="UP001189429"/>
    </source>
</evidence>
<feature type="compositionally biased region" description="Basic and acidic residues" evidence="3">
    <location>
        <begin position="582"/>
        <end position="591"/>
    </location>
</feature>
<feature type="compositionally biased region" description="Basic and acidic residues" evidence="3">
    <location>
        <begin position="321"/>
        <end position="333"/>
    </location>
</feature>
<feature type="domain" description="C3H1-type" evidence="4">
    <location>
        <begin position="757"/>
        <end position="784"/>
    </location>
</feature>
<dbReference type="EMBL" id="CAUYUJ010001730">
    <property type="protein sequence ID" value="CAK0797321.1"/>
    <property type="molecule type" value="Genomic_DNA"/>
</dbReference>
<evidence type="ECO:0008006" key="9">
    <source>
        <dbReference type="Google" id="ProtNLM"/>
    </source>
</evidence>
<proteinExistence type="predicted"/>
<evidence type="ECO:0000256" key="2">
    <source>
        <dbReference type="SAM" id="Coils"/>
    </source>
</evidence>
<reference evidence="7" key="1">
    <citation type="submission" date="2023-10" db="EMBL/GenBank/DDBJ databases">
        <authorList>
            <person name="Chen Y."/>
            <person name="Shah S."/>
            <person name="Dougan E. K."/>
            <person name="Thang M."/>
            <person name="Chan C."/>
        </authorList>
    </citation>
    <scope>NUCLEOTIDE SEQUENCE [LARGE SCALE GENOMIC DNA]</scope>
</reference>
<evidence type="ECO:0000256" key="1">
    <source>
        <dbReference type="PROSITE-ProRule" id="PRU00723"/>
    </source>
</evidence>
<keyword evidence="1" id="KW-0863">Zinc-finger</keyword>
<feature type="compositionally biased region" description="Basic and acidic residues" evidence="3">
    <location>
        <begin position="286"/>
        <end position="296"/>
    </location>
</feature>
<evidence type="ECO:0000256" key="3">
    <source>
        <dbReference type="SAM" id="MobiDB-lite"/>
    </source>
</evidence>
<keyword evidence="1" id="KW-0479">Metal-binding</keyword>
<keyword evidence="8" id="KW-1185">Reference proteome</keyword>
<dbReference type="InterPro" id="IPR000571">
    <property type="entry name" value="Znf_CCCH"/>
</dbReference>
<feature type="zinc finger region" description="C3H1-type" evidence="1">
    <location>
        <begin position="729"/>
        <end position="756"/>
    </location>
</feature>
<feature type="compositionally biased region" description="Low complexity" evidence="3">
    <location>
        <begin position="367"/>
        <end position="376"/>
    </location>
</feature>
<accession>A0ABN9PZL9</accession>
<dbReference type="CDD" id="cd09272">
    <property type="entry name" value="RNase_HI_RT_Ty1"/>
    <property type="match status" value="1"/>
</dbReference>
<feature type="domain" description="Integrase catalytic" evidence="6">
    <location>
        <begin position="909"/>
        <end position="1084"/>
    </location>
</feature>
<keyword evidence="2" id="KW-0175">Coiled coil</keyword>
<sequence length="1729" mass="193839">MEQAVQQLQQQLQDLNGQFQQYRQDSQARERALENQLIQVQQQSLGQLAAQQAELLQNLKNRDRVQLVDTKGIGRPVGFDGTEEKVLPWKVKVENFITSTFPDLEPVLEWAEEHAGQIDEADVTVAYGDRQDPEFVPDLRNKEAQVYMVLQQLCEKEPFDIVSNCGRGNGLEAWRRLNRRYDPSTGGRKKTLLKHILNPSRVTLDELSGAIEKWTDSVRMYERRKDRNGDRSSIPDDIKISALEGLVPKELEKHMLLNSDRFDTFAKAIEGIGTYLEARTGTRLKVVDHSGGRNPDDMDVGSFVRGRPKGAPKGGKVPKGKGKDDRPWGDRKPAQTSFQGTCDNCKRPGHKKKDCWRPGGGAHKPDGTGQPKAGPKGPKGDGRGKGGRGPKGGKPVRSLEEEEPEEEAADQSYLSLSPLEVCRAGDPEEPAPGASPDVGRQEVGQKPGDGATAGLQRSISAASSVRMHRDVEFSLRSAYSDRLRAISAEMEMAEDEATLQELLLEKAEIERKRDSMKAMAKADDDQRRQRRRDQPESSTDPKLDQSHHDVRYRKACEKGVPHHQAWYHEKKRRRAAEHRKKGVPERAAERKRLEGKWHEEFDSKAVKEEEYLTTDQVLDGMDGEVVAAAVDGNLRVYGGDLTEASAAGRKVDKSDVVLKKEDVKLYRPLSRQELQSFRQEDPNEAEKALYQKAKEKLDRQRSGAELPSAFRRIGPQARETHNRKQLAKATAAKPCYTKMFSGKCSRENCPFSHDQCDKGKVFCEHFERGRCKWGDRCRLIHDESHRNQFLDELDAKRRRRQDAWETAEAAVKHEWKGETLYCNGVKMERHEMNFDTGAAITAFPKDFATSYPKSDPTVRKYKTASAEEISDEGGRKVYGTDANLNPCSLEGRVADVHKVLVSGVKMCEHSDEPENAVPTIMLDYMFMGQAGEETMPMLAIKDKKTKRPWCTVIERKGEDPFAIKFLAEAIRETGYRRIILKSDDEPAILALKTKTREQLADVEVVMQEAPTGDHRANGEIEVMVRELKRTIRALKSSTEEKLKLKLKDTDPLLAWIPRHAAFLMSRFRVGEDGKIPYERATGKKWRRPLVLFGERLFFRPVKTTNRKHDFESKVCVGNYVGTHGRNADVMVMTVMAAPMPVEVPAVAAPAVEAPPAPVALRDVAKALYVKRADIDKHGIWPGCKGRTSLMTGGNESHRDVEMGQAGCLCSLAEAVAEACHMASIAVSGTYMRKSTVWVTNFQHLAEFIRQESERRMGVTWHRRVVEVDGRLVESGRKPWAIQVAILTSMLHASEEKGEICSFGQVVGAGPVPEEGAEIEEEPGVYFDDVTGAETELEWIRKQKVYVKVPIKQCWDRTGKGPISLKWVDTNKGDDTNEKYRSRIVVREIRKNGKRALPDHELFSSMPPLESLKMLCSMLTTLKVSKGRRKHLKLKLFDISRAHFYGVAKREVYVSLPEGDQQKGCVGPEASDGTEMCVLNRTIRYNKENGVVEYEADQRHAELIIKALGLEKAKAVTTPAEKKTASAVSAALSLPKVDEERQRFYRSLVMRASYLAQDRADLCECVKSLARKMIGPTEADFADLKRLAVLMGKHCVKASSGLQSTIALSSGESEFYGIVKAASIGLQVQALLADWGYNANVTVLTDSSAARGTCARRGQGKLRHVQTRYLWVQERVARSEIDVQQVGTKNNIADMCTKPVNGDSLTKFMKMSSHYFLSGRAATAKHLVKV</sequence>
<feature type="region of interest" description="Disordered" evidence="3">
    <location>
        <begin position="561"/>
        <end position="591"/>
    </location>
</feature>
<feature type="compositionally biased region" description="Basic residues" evidence="3">
    <location>
        <begin position="569"/>
        <end position="581"/>
    </location>
</feature>
<gene>
    <name evidence="7" type="ORF">PCOR1329_LOCUS6454</name>
</gene>
<keyword evidence="1" id="KW-0862">Zinc</keyword>
<dbReference type="PROSITE" id="PS50158">
    <property type="entry name" value="ZF_CCHC"/>
    <property type="match status" value="1"/>
</dbReference>
<evidence type="ECO:0000259" key="4">
    <source>
        <dbReference type="PROSITE" id="PS50103"/>
    </source>
</evidence>
<dbReference type="InterPro" id="IPR001584">
    <property type="entry name" value="Integrase_cat-core"/>
</dbReference>
<feature type="coiled-coil region" evidence="2">
    <location>
        <begin position="5"/>
        <end position="43"/>
    </location>
</feature>
<feature type="compositionally biased region" description="Basic residues" evidence="3">
    <location>
        <begin position="306"/>
        <end position="320"/>
    </location>
</feature>
<feature type="region of interest" description="Disordered" evidence="3">
    <location>
        <begin position="510"/>
        <end position="549"/>
    </location>
</feature>
<dbReference type="PROSITE" id="PS50994">
    <property type="entry name" value="INTEGRASE"/>
    <property type="match status" value="1"/>
</dbReference>
<evidence type="ECO:0000313" key="7">
    <source>
        <dbReference type="EMBL" id="CAK0797321.1"/>
    </source>
</evidence>